<evidence type="ECO:0000256" key="2">
    <source>
        <dbReference type="ARBA" id="ARBA00022801"/>
    </source>
</evidence>
<keyword evidence="3" id="KW-0119">Carbohydrate metabolism</keyword>
<dbReference type="PANTHER" id="PTHR43739:SF2">
    <property type="entry name" value="OLIGOXYLOGLUCAN-REDUCING END-SPECIFIC XYLOGLUCANASE-RELATED"/>
    <property type="match status" value="1"/>
</dbReference>
<keyword evidence="4" id="KW-0326">Glycosidase</keyword>
<evidence type="ECO:0000256" key="4">
    <source>
        <dbReference type="ARBA" id="ARBA00023295"/>
    </source>
</evidence>
<protein>
    <submittedName>
        <fullName evidence="7">Cellulase</fullName>
    </submittedName>
</protein>
<evidence type="ECO:0000256" key="3">
    <source>
        <dbReference type="ARBA" id="ARBA00023277"/>
    </source>
</evidence>
<name>A0ABQ6ZFW6_9GAMM</name>
<dbReference type="PANTHER" id="PTHR43739">
    <property type="entry name" value="XYLOGLUCANASE (EUROFUNG)"/>
    <property type="match status" value="1"/>
</dbReference>
<sequence length="719" mass="78783">MLVPGAAAKDDVTGYRWRNVAIGGGGFVSGLVFHPHEKDLLYARTDIGGAYRWLPGERRWQPLMDWMGYEDSGRFGVESLALDPSDPDRLYLAVGTYLHERGADGAILRSRDRGATFQRTTLPFKFGGNEQGRGNGERLAVDPNDGRVVMFGTRADGLWRSDDAGAQWHEVKGFPAVAKSRSAWAAGWRDLRPVGIAFVVFDPASGTRGSASKTLYAGVSTKETSLFRSRDGGASWEAVPGQPVGLRPSHMVRDARGRWLLSYGDEPGPNNMADGAVWRFDPAGDRWEDITPVRRAKTDGGFGWGAVAVQADNPDVIIASTFRRYQPHDDLYRSLDGGRSWTALFPRSQFDHASAPWTSDAKPHWMADIEIDPFDPDRLLFVTGYGVWASTNARAFDGGADLQWRFEQAGFEETVPLALASPPQGAHLVSGLGDVDGFVHDSLDVSQQRFAGVRFSNTESLAFAGRAPQVMVRTGYFHNRPEGAVRGAWSNDGGRTWTAFASEPPDGEGAGQITLAADGKRAIWRPRNGEHHWITADMGGRWQQVKGLPKTAVVEADRVDEGIYYGFDAISGKLYVSGNGGVAFEEVRAPVGEIGDWYRAEIRPHPDRSGEAWIAASWRGLLHLSPGKLQRVPGVDNVMSVGLGKPAKDGDAPVLFVFGEVRGQRGLYRSDDGGRRWQRIDSDALRFGGIIRHVTGDPRLHGRVYFGTEGRGIWYGDSQ</sequence>
<proteinExistence type="inferred from homology"/>
<dbReference type="CDD" id="cd15482">
    <property type="entry name" value="Sialidase_non-viral"/>
    <property type="match status" value="1"/>
</dbReference>
<comment type="caution">
    <text evidence="7">The sequence shown here is derived from an EMBL/GenBank/DDBJ whole genome shotgun (WGS) entry which is preliminary data.</text>
</comment>
<evidence type="ECO:0000256" key="6">
    <source>
        <dbReference type="ARBA" id="ARBA00037986"/>
    </source>
</evidence>
<evidence type="ECO:0000256" key="5">
    <source>
        <dbReference type="ARBA" id="ARBA00023326"/>
    </source>
</evidence>
<evidence type="ECO:0000256" key="1">
    <source>
        <dbReference type="ARBA" id="ARBA00022729"/>
    </source>
</evidence>
<keyword evidence="5" id="KW-0624">Polysaccharide degradation</keyword>
<accession>A0ABQ6ZFW6</accession>
<comment type="similarity">
    <text evidence="6">Belongs to the glycosyl hydrolase 74 family.</text>
</comment>
<evidence type="ECO:0000313" key="7">
    <source>
        <dbReference type="EMBL" id="KAF1724482.1"/>
    </source>
</evidence>
<dbReference type="InterPro" id="IPR052025">
    <property type="entry name" value="Xyloglucanase_GH74"/>
</dbReference>
<evidence type="ECO:0000313" key="8">
    <source>
        <dbReference type="Proteomes" id="UP000781710"/>
    </source>
</evidence>
<dbReference type="EMBL" id="PDWW01000017">
    <property type="protein sequence ID" value="KAF1724482.1"/>
    <property type="molecule type" value="Genomic_DNA"/>
</dbReference>
<reference evidence="7 8" key="1">
    <citation type="submission" date="2017-10" db="EMBL/GenBank/DDBJ databases">
        <title>Whole genome sequencing of members of genus Pseudoxanthomonas.</title>
        <authorList>
            <person name="Kumar S."/>
            <person name="Bansal K."/>
            <person name="Kaur A."/>
            <person name="Patil P."/>
            <person name="Sharma S."/>
            <person name="Patil P.B."/>
        </authorList>
    </citation>
    <scope>NUCLEOTIDE SEQUENCE [LARGE SCALE GENOMIC DNA]</scope>
    <source>
        <strain evidence="7 8">DSM 17109</strain>
    </source>
</reference>
<keyword evidence="1" id="KW-0732">Signal</keyword>
<organism evidence="7 8">
    <name type="scientific">Pseudoxanthomonas japonensis</name>
    <dbReference type="NCBI Taxonomy" id="69284"/>
    <lineage>
        <taxon>Bacteria</taxon>
        <taxon>Pseudomonadati</taxon>
        <taxon>Pseudomonadota</taxon>
        <taxon>Gammaproteobacteria</taxon>
        <taxon>Lysobacterales</taxon>
        <taxon>Lysobacteraceae</taxon>
        <taxon>Pseudoxanthomonas</taxon>
    </lineage>
</organism>
<keyword evidence="2" id="KW-0378">Hydrolase</keyword>
<dbReference type="SUPFAM" id="SSF110296">
    <property type="entry name" value="Oligoxyloglucan reducing end-specific cellobiohydrolase"/>
    <property type="match status" value="2"/>
</dbReference>
<dbReference type="Gene3D" id="2.130.10.10">
    <property type="entry name" value="YVTN repeat-like/Quinoprotein amine dehydrogenase"/>
    <property type="match status" value="2"/>
</dbReference>
<gene>
    <name evidence="7" type="ORF">CSC78_12250</name>
</gene>
<dbReference type="InterPro" id="IPR015943">
    <property type="entry name" value="WD40/YVTN_repeat-like_dom_sf"/>
</dbReference>
<dbReference type="Proteomes" id="UP000781710">
    <property type="component" value="Unassembled WGS sequence"/>
</dbReference>
<keyword evidence="8" id="KW-1185">Reference proteome</keyword>